<feature type="coiled-coil region" evidence="1">
    <location>
        <begin position="554"/>
        <end position="581"/>
    </location>
</feature>
<dbReference type="AlphaFoldDB" id="A0A2N5TGQ7"/>
<feature type="compositionally biased region" description="Polar residues" evidence="2">
    <location>
        <begin position="624"/>
        <end position="643"/>
    </location>
</feature>
<evidence type="ECO:0000256" key="2">
    <source>
        <dbReference type="SAM" id="MobiDB-lite"/>
    </source>
</evidence>
<proteinExistence type="predicted"/>
<feature type="region of interest" description="Disordered" evidence="2">
    <location>
        <begin position="1"/>
        <end position="42"/>
    </location>
</feature>
<feature type="region of interest" description="Disordered" evidence="2">
    <location>
        <begin position="82"/>
        <end position="315"/>
    </location>
</feature>
<feature type="compositionally biased region" description="Polar residues" evidence="2">
    <location>
        <begin position="190"/>
        <end position="199"/>
    </location>
</feature>
<dbReference type="Proteomes" id="UP000235392">
    <property type="component" value="Unassembled WGS sequence"/>
</dbReference>
<comment type="caution">
    <text evidence="3">The sequence shown here is derived from an EMBL/GenBank/DDBJ whole genome shotgun (WGS) entry which is preliminary data.</text>
</comment>
<keyword evidence="1" id="KW-0175">Coiled coil</keyword>
<sequence>MSRTLNASSCSTGQTAASNRPAHTPAATPHDTTRTTLLKTNGSLSHLKSTRLKQPVQSRNLLPEPLTPVATVRRGGVSTLRLTSALKSPAQTPPLTLKRDGKSRLPRATPAPTPHPHAALTVPNAGAKRVRAKKTHTLQAPSPIPAPSSSSSLTARSDPVDPSAFRNGPAEPPHDPDATPKKLLARPLNPNRTTLSTKQENQHLESKIPAPSTVTRVTSKTSIAFPSIIEELTPKRPMTRARSRQMLGRSTSSLSVSQDETEGATQLKRRPSRVMQLAQAFQQEAMTTDSNSSQSLLGVTPQRRASSASNTSVLSPSGSFIGNSPNISALAASLSKQHVQRDRLSRARSAHSSVTDMLRYSTMSTLGGLQWEDGAGDVLLTDPNETEAMVADISMSRVTPLKPAVQSAAIALASARANFLNIVQENQAETAVQVHNNKAGNPHPDHDHPAHSPLTNSLRIKKRPSFGFGAASTPLSRSRMSMSSFSSSSPLGQVVAHESQLAALSASLEQSHQRELELKKEIQRLTKEHGPATLPAHRTGTTVVGKKLSDQERENSLVEEIRRLESELEECKEINIDLENSLDLVKFENHENLNKYLQLQEEHDQLLANLAPQAPSLPPSSLSVETSNRPSNPSSTINLSQQHDLNDPHTFPNFHAYSHELSSELSAIKNDLQLISFIKISLAINSDLFPS</sequence>
<gene>
    <name evidence="3" type="ORF">PCASD_07587</name>
</gene>
<protein>
    <submittedName>
        <fullName evidence="3">Uncharacterized protein</fullName>
    </submittedName>
</protein>
<evidence type="ECO:0000256" key="1">
    <source>
        <dbReference type="SAM" id="Coils"/>
    </source>
</evidence>
<accession>A0A2N5TGQ7</accession>
<organism evidence="3 4">
    <name type="scientific">Puccinia coronata f. sp. avenae</name>
    <dbReference type="NCBI Taxonomy" id="200324"/>
    <lineage>
        <taxon>Eukaryota</taxon>
        <taxon>Fungi</taxon>
        <taxon>Dikarya</taxon>
        <taxon>Basidiomycota</taxon>
        <taxon>Pucciniomycotina</taxon>
        <taxon>Pucciniomycetes</taxon>
        <taxon>Pucciniales</taxon>
        <taxon>Pucciniaceae</taxon>
        <taxon>Puccinia</taxon>
    </lineage>
</organism>
<feature type="compositionally biased region" description="Polar residues" evidence="2">
    <location>
        <begin position="1"/>
        <end position="18"/>
    </location>
</feature>
<reference evidence="3 4" key="1">
    <citation type="submission" date="2017-11" db="EMBL/GenBank/DDBJ databases">
        <title>De novo assembly and phasing of dikaryotic genomes from two isolates of Puccinia coronata f. sp. avenae, the causal agent of oat crown rust.</title>
        <authorList>
            <person name="Miller M.E."/>
            <person name="Zhang Y."/>
            <person name="Omidvar V."/>
            <person name="Sperschneider J."/>
            <person name="Schwessinger B."/>
            <person name="Raley C."/>
            <person name="Palmer J.M."/>
            <person name="Garnica D."/>
            <person name="Upadhyaya N."/>
            <person name="Rathjen J."/>
            <person name="Taylor J.M."/>
            <person name="Park R.F."/>
            <person name="Dodds P.N."/>
            <person name="Hirsch C.D."/>
            <person name="Kianian S.F."/>
            <person name="Figueroa M."/>
        </authorList>
    </citation>
    <scope>NUCLEOTIDE SEQUENCE [LARGE SCALE GENOMIC DNA]</scope>
    <source>
        <strain evidence="3">12SD80</strain>
    </source>
</reference>
<feature type="compositionally biased region" description="Polar residues" evidence="2">
    <location>
        <begin position="212"/>
        <end position="224"/>
    </location>
</feature>
<dbReference type="EMBL" id="PGCI01000605">
    <property type="protein sequence ID" value="PLW24687.1"/>
    <property type="molecule type" value="Genomic_DNA"/>
</dbReference>
<feature type="compositionally biased region" description="Low complexity" evidence="2">
    <location>
        <begin position="20"/>
        <end position="36"/>
    </location>
</feature>
<evidence type="ECO:0000313" key="3">
    <source>
        <dbReference type="EMBL" id="PLW24687.1"/>
    </source>
</evidence>
<feature type="compositionally biased region" description="Polar residues" evidence="2">
    <location>
        <begin position="248"/>
        <end position="258"/>
    </location>
</feature>
<feature type="compositionally biased region" description="Polar residues" evidence="2">
    <location>
        <begin position="279"/>
        <end position="315"/>
    </location>
</feature>
<feature type="compositionally biased region" description="Polar residues" evidence="2">
    <location>
        <begin position="82"/>
        <end position="94"/>
    </location>
</feature>
<feature type="region of interest" description="Disordered" evidence="2">
    <location>
        <begin position="615"/>
        <end position="645"/>
    </location>
</feature>
<name>A0A2N5TGQ7_9BASI</name>
<evidence type="ECO:0000313" key="4">
    <source>
        <dbReference type="Proteomes" id="UP000235392"/>
    </source>
</evidence>